<reference evidence="1 2" key="1">
    <citation type="submission" date="2018-01" db="EMBL/GenBank/DDBJ databases">
        <authorList>
            <person name="Clerissi C."/>
        </authorList>
    </citation>
    <scope>NUCLEOTIDE SEQUENCE [LARGE SCALE GENOMIC DNA]</scope>
    <source>
        <strain evidence="1">Cupriavidus oxalaticus LMG 2235</strain>
    </source>
</reference>
<name>A0A976BCY4_9BURK</name>
<comment type="caution">
    <text evidence="1">The sequence shown here is derived from an EMBL/GenBank/DDBJ whole genome shotgun (WGS) entry which is preliminary data.</text>
</comment>
<evidence type="ECO:0000313" key="1">
    <source>
        <dbReference type="EMBL" id="SPC14718.1"/>
    </source>
</evidence>
<accession>A0A976BCY4</accession>
<dbReference type="EMBL" id="OGUS01000122">
    <property type="protein sequence ID" value="SPC14718.1"/>
    <property type="molecule type" value="Genomic_DNA"/>
</dbReference>
<gene>
    <name evidence="1" type="ORF">CO2235_210031</name>
</gene>
<organism evidence="1 2">
    <name type="scientific">Cupriavidus oxalaticus</name>
    <dbReference type="NCBI Taxonomy" id="96344"/>
    <lineage>
        <taxon>Bacteria</taxon>
        <taxon>Pseudomonadati</taxon>
        <taxon>Pseudomonadota</taxon>
        <taxon>Betaproteobacteria</taxon>
        <taxon>Burkholderiales</taxon>
        <taxon>Burkholderiaceae</taxon>
        <taxon>Cupriavidus</taxon>
    </lineage>
</organism>
<dbReference type="AlphaFoldDB" id="A0A976BCY4"/>
<sequence>MPQSVHWGNSLAHLKGKSVDLLRRVLHLQRKGIQCARFKLKLNKGGPGKRPGGVANPCFCES</sequence>
<dbReference type="Proteomes" id="UP000256862">
    <property type="component" value="Chromosome CO2235"/>
</dbReference>
<evidence type="ECO:0000313" key="2">
    <source>
        <dbReference type="Proteomes" id="UP000256862"/>
    </source>
</evidence>
<proteinExistence type="predicted"/>
<protein>
    <submittedName>
        <fullName evidence="1">Uncharacterized protein</fullName>
    </submittedName>
</protein>